<dbReference type="GO" id="GO:0004842">
    <property type="term" value="F:ubiquitin-protein transferase activity"/>
    <property type="evidence" value="ECO:0007669"/>
    <property type="project" value="InterPro"/>
</dbReference>
<dbReference type="InterPro" id="IPR036322">
    <property type="entry name" value="WD40_repeat_dom_sf"/>
</dbReference>
<name>A0A9W7GF40_9STRA</name>
<feature type="repeat" description="WD" evidence="1">
    <location>
        <begin position="466"/>
        <end position="498"/>
    </location>
</feature>
<gene>
    <name evidence="4" type="ORF">TrCOL_g2931</name>
</gene>
<evidence type="ECO:0000259" key="3">
    <source>
        <dbReference type="PROSITE" id="PS51698"/>
    </source>
</evidence>
<dbReference type="Pfam" id="PF04564">
    <property type="entry name" value="U-box"/>
    <property type="match status" value="1"/>
</dbReference>
<sequence>MDPVDSLNSICCPITLSPMSDPVILTSDGHTYERTAITNWFKTNDTSPMSGEVIGENCMLIPNHALRNAIAEFRERAGSNDGVDEGYIKAGRLGPTKVDVKGSGESKLEDKDGREESKTTSKPERSRKGSWFGGWNSTSEDFTNTTDTYCENMGKGQLSDIARGELGGREAVGTFALMEKKKRIREMEQNKIETADSKPSADTSNTDDAKGMGVAYGESLKGSEANLSDRRFLSPRRTRDHIIVCGMPLTSTSSVGTSGIFQHIQPYPDRISVDGDMNVTGCGSKVLSAGGAKEFPGLLATAGMGRDVQLWIHRPLEDTGVVKKEKKEGRFKLSNWIRRNTDENLNAAGTGGFWENFANLKGSKDWLNDVKFSDDASLVLAGGRAGSIHLWRSPQMGPLAGEWENVSNVQKAHSGGEFNAGVVKSVALHPGKTRAYSGGMDWDLKAWDIDGREEGLGGGRVMGNGGNKHSAPINDIAISEMNGLLATAGDDGRVLVWDERCKEGEDCITKLQVSEKPCSGCVFQPYGIGGGGNWIVTSDEEGCIKVWDLRKWELSRVIYDSRKVHGGGDSYGSSGRWEGGNKVDLFKDVQISTEGWVCAVTEPGHLYSWDPSKNWEMSRQPTRVKATCLTISRVLA</sequence>
<evidence type="ECO:0000256" key="2">
    <source>
        <dbReference type="SAM" id="MobiDB-lite"/>
    </source>
</evidence>
<evidence type="ECO:0000313" key="5">
    <source>
        <dbReference type="Proteomes" id="UP001165065"/>
    </source>
</evidence>
<dbReference type="Gene3D" id="2.130.10.10">
    <property type="entry name" value="YVTN repeat-like/Quinoprotein amine dehydrogenase"/>
    <property type="match status" value="2"/>
</dbReference>
<dbReference type="SMART" id="SM00320">
    <property type="entry name" value="WD40"/>
    <property type="match status" value="4"/>
</dbReference>
<dbReference type="PANTHER" id="PTHR46573:SF1">
    <property type="entry name" value="WD REPEAT, SAM AND U-BOX DOMAIN-CONTAINING PROTEIN 1"/>
    <property type="match status" value="1"/>
</dbReference>
<keyword evidence="5" id="KW-1185">Reference proteome</keyword>
<dbReference type="SMART" id="SM00504">
    <property type="entry name" value="Ubox"/>
    <property type="match status" value="1"/>
</dbReference>
<dbReference type="PROSITE" id="PS50082">
    <property type="entry name" value="WD_REPEATS_2"/>
    <property type="match status" value="2"/>
</dbReference>
<dbReference type="PROSITE" id="PS51698">
    <property type="entry name" value="U_BOX"/>
    <property type="match status" value="1"/>
</dbReference>
<dbReference type="SUPFAM" id="SSF57850">
    <property type="entry name" value="RING/U-box"/>
    <property type="match status" value="1"/>
</dbReference>
<comment type="caution">
    <text evidence="4">The sequence shown here is derived from an EMBL/GenBank/DDBJ whole genome shotgun (WGS) entry which is preliminary data.</text>
</comment>
<dbReference type="InterPro" id="IPR052085">
    <property type="entry name" value="WD-SAM-U-box"/>
</dbReference>
<dbReference type="Proteomes" id="UP001165065">
    <property type="component" value="Unassembled WGS sequence"/>
</dbReference>
<evidence type="ECO:0000256" key="1">
    <source>
        <dbReference type="PROSITE-ProRule" id="PRU00221"/>
    </source>
</evidence>
<dbReference type="CDD" id="cd16655">
    <property type="entry name" value="RING-Ubox_WDSUB1-like"/>
    <property type="match status" value="1"/>
</dbReference>
<dbReference type="InterPro" id="IPR013083">
    <property type="entry name" value="Znf_RING/FYVE/PHD"/>
</dbReference>
<reference evidence="5" key="1">
    <citation type="journal article" date="2023" name="Commun. Biol.">
        <title>Genome analysis of Parmales, the sister group of diatoms, reveals the evolutionary specialization of diatoms from phago-mixotrophs to photoautotrophs.</title>
        <authorList>
            <person name="Ban H."/>
            <person name="Sato S."/>
            <person name="Yoshikawa S."/>
            <person name="Yamada K."/>
            <person name="Nakamura Y."/>
            <person name="Ichinomiya M."/>
            <person name="Sato N."/>
            <person name="Blanc-Mathieu R."/>
            <person name="Endo H."/>
            <person name="Kuwata A."/>
            <person name="Ogata H."/>
        </authorList>
    </citation>
    <scope>NUCLEOTIDE SEQUENCE [LARGE SCALE GENOMIC DNA]</scope>
</reference>
<dbReference type="OrthoDB" id="10064100at2759"/>
<dbReference type="InterPro" id="IPR003613">
    <property type="entry name" value="Ubox_domain"/>
</dbReference>
<dbReference type="PROSITE" id="PS50294">
    <property type="entry name" value="WD_REPEATS_REGION"/>
    <property type="match status" value="1"/>
</dbReference>
<dbReference type="Gene3D" id="3.30.40.10">
    <property type="entry name" value="Zinc/RING finger domain, C3HC4 (zinc finger)"/>
    <property type="match status" value="1"/>
</dbReference>
<dbReference type="AlphaFoldDB" id="A0A9W7GF40"/>
<keyword evidence="1" id="KW-0853">WD repeat</keyword>
<dbReference type="PANTHER" id="PTHR46573">
    <property type="entry name" value="WD REPEAT, SAM AND U-BOX DOMAIN-CONTAINING PROTEIN 1"/>
    <property type="match status" value="1"/>
</dbReference>
<proteinExistence type="predicted"/>
<dbReference type="SUPFAM" id="SSF50978">
    <property type="entry name" value="WD40 repeat-like"/>
    <property type="match status" value="1"/>
</dbReference>
<feature type="compositionally biased region" description="Basic and acidic residues" evidence="2">
    <location>
        <begin position="98"/>
        <end position="127"/>
    </location>
</feature>
<accession>A0A9W7GF40</accession>
<feature type="domain" description="U-box" evidence="3">
    <location>
        <begin position="5"/>
        <end position="80"/>
    </location>
</feature>
<dbReference type="EMBL" id="BRYA01001458">
    <property type="protein sequence ID" value="GMI43677.1"/>
    <property type="molecule type" value="Genomic_DNA"/>
</dbReference>
<dbReference type="Pfam" id="PF00400">
    <property type="entry name" value="WD40"/>
    <property type="match status" value="2"/>
</dbReference>
<dbReference type="InterPro" id="IPR001680">
    <property type="entry name" value="WD40_rpt"/>
</dbReference>
<protein>
    <recommendedName>
        <fullName evidence="3">U-box domain-containing protein</fullName>
    </recommendedName>
</protein>
<evidence type="ECO:0000313" key="4">
    <source>
        <dbReference type="EMBL" id="GMI43677.1"/>
    </source>
</evidence>
<feature type="region of interest" description="Disordered" evidence="2">
    <location>
        <begin position="94"/>
        <end position="139"/>
    </location>
</feature>
<organism evidence="4 5">
    <name type="scientific">Triparma columacea</name>
    <dbReference type="NCBI Taxonomy" id="722753"/>
    <lineage>
        <taxon>Eukaryota</taxon>
        <taxon>Sar</taxon>
        <taxon>Stramenopiles</taxon>
        <taxon>Ochrophyta</taxon>
        <taxon>Bolidophyceae</taxon>
        <taxon>Parmales</taxon>
        <taxon>Triparmaceae</taxon>
        <taxon>Triparma</taxon>
    </lineage>
</organism>
<dbReference type="InterPro" id="IPR015943">
    <property type="entry name" value="WD40/YVTN_repeat-like_dom_sf"/>
</dbReference>
<dbReference type="GO" id="GO:0016567">
    <property type="term" value="P:protein ubiquitination"/>
    <property type="evidence" value="ECO:0007669"/>
    <property type="project" value="InterPro"/>
</dbReference>
<feature type="repeat" description="WD" evidence="1">
    <location>
        <begin position="360"/>
        <end position="391"/>
    </location>
</feature>